<dbReference type="EMBL" id="AKXB02000156">
    <property type="protein sequence ID" value="EMO87270.1"/>
    <property type="molecule type" value="Genomic_DNA"/>
</dbReference>
<evidence type="ECO:0000313" key="2">
    <source>
        <dbReference type="Proteomes" id="UP000012138"/>
    </source>
</evidence>
<dbReference type="AlphaFoldDB" id="M6Y0P7"/>
<protein>
    <submittedName>
        <fullName evidence="1">Uncharacterized protein</fullName>
    </submittedName>
</protein>
<sequence length="119" mass="14428">MVNPEVSEMEKEELVFQERIEIFWKAFQKMSSSEKRKEVNRLFSTFNKYHKRMEILLFQWKDLFEKEREGNGGFELERESLFFLVDFVVLEKCDFSLTFPTFSSKREPKKELDNFVFGA</sequence>
<organism evidence="1 2">
    <name type="scientific">Leptospira noguchii str. 2001034031</name>
    <dbReference type="NCBI Taxonomy" id="1193053"/>
    <lineage>
        <taxon>Bacteria</taxon>
        <taxon>Pseudomonadati</taxon>
        <taxon>Spirochaetota</taxon>
        <taxon>Spirochaetia</taxon>
        <taxon>Leptospirales</taxon>
        <taxon>Leptospiraceae</taxon>
        <taxon>Leptospira</taxon>
    </lineage>
</organism>
<comment type="caution">
    <text evidence="1">The sequence shown here is derived from an EMBL/GenBank/DDBJ whole genome shotgun (WGS) entry which is preliminary data.</text>
</comment>
<name>M6Y0P7_9LEPT</name>
<evidence type="ECO:0000313" key="1">
    <source>
        <dbReference type="EMBL" id="EMO87270.1"/>
    </source>
</evidence>
<proteinExistence type="predicted"/>
<gene>
    <name evidence="1" type="ORF">LEP1GSC024_0274</name>
</gene>
<dbReference type="Proteomes" id="UP000012138">
    <property type="component" value="Unassembled WGS sequence"/>
</dbReference>
<reference evidence="1 2" key="1">
    <citation type="submission" date="2013-01" db="EMBL/GenBank/DDBJ databases">
        <authorList>
            <person name="Harkins D.M."/>
            <person name="Durkin A.S."/>
            <person name="Brinkac L.M."/>
            <person name="Haft D.H."/>
            <person name="Selengut J.D."/>
            <person name="Sanka R."/>
            <person name="DePew J."/>
            <person name="Purushe J."/>
            <person name="Whelen A.C."/>
            <person name="Vinetz J.M."/>
            <person name="Sutton G.G."/>
            <person name="Nierman W.C."/>
            <person name="Fouts D.E."/>
        </authorList>
    </citation>
    <scope>NUCLEOTIDE SEQUENCE [LARGE SCALE GENOMIC DNA]</scope>
    <source>
        <strain evidence="1 2">2001034031</strain>
    </source>
</reference>
<accession>M6Y0P7</accession>